<feature type="domain" description="Protein kinase" evidence="1">
    <location>
        <begin position="1"/>
        <end position="223"/>
    </location>
</feature>
<sequence length="223" mass="25259">MEYRDHLLREIACYQKLDATAHPYVLSSLGNNGDLEAPALYLPYMENGDLMTYLELHGTKTTPAQRMKWAFQLTLAILYLHEQRIFHTDLRPPNILIDAELNLKVADFEGASFDGHGGTACVTPQYSTKQYGFYASLTDDKLREVDIFCLAGLLYVIQTGMEPFEAFEEDAQFLEAYGQQNFPDMSGVALGDLIEDIWRGDITNAKDILVRIVNDNNFLDLLC</sequence>
<evidence type="ECO:0000313" key="2">
    <source>
        <dbReference type="EMBL" id="KZO91327.1"/>
    </source>
</evidence>
<keyword evidence="3" id="KW-1185">Reference proteome</keyword>
<name>A0A167H7J5_CALVF</name>
<dbReference type="PANTHER" id="PTHR44329">
    <property type="entry name" value="SERINE/THREONINE-PROTEIN KINASE TNNI3K-RELATED"/>
    <property type="match status" value="1"/>
</dbReference>
<dbReference type="PROSITE" id="PS50011">
    <property type="entry name" value="PROTEIN_KINASE_DOM"/>
    <property type="match status" value="1"/>
</dbReference>
<dbReference type="GO" id="GO:0004674">
    <property type="term" value="F:protein serine/threonine kinase activity"/>
    <property type="evidence" value="ECO:0007669"/>
    <property type="project" value="TreeGrafter"/>
</dbReference>
<dbReference type="Proteomes" id="UP000076738">
    <property type="component" value="Unassembled WGS sequence"/>
</dbReference>
<organism evidence="2 3">
    <name type="scientific">Calocera viscosa (strain TUFC12733)</name>
    <dbReference type="NCBI Taxonomy" id="1330018"/>
    <lineage>
        <taxon>Eukaryota</taxon>
        <taxon>Fungi</taxon>
        <taxon>Dikarya</taxon>
        <taxon>Basidiomycota</taxon>
        <taxon>Agaricomycotina</taxon>
        <taxon>Dacrymycetes</taxon>
        <taxon>Dacrymycetales</taxon>
        <taxon>Dacrymycetaceae</taxon>
        <taxon>Calocera</taxon>
    </lineage>
</organism>
<dbReference type="InterPro" id="IPR000719">
    <property type="entry name" value="Prot_kinase_dom"/>
</dbReference>
<dbReference type="AlphaFoldDB" id="A0A167H7J5"/>
<protein>
    <submittedName>
        <fullName evidence="2">Kinase-like protein</fullName>
    </submittedName>
</protein>
<dbReference type="InterPro" id="IPR011009">
    <property type="entry name" value="Kinase-like_dom_sf"/>
</dbReference>
<dbReference type="Pfam" id="PF00069">
    <property type="entry name" value="Pkinase"/>
    <property type="match status" value="1"/>
</dbReference>
<dbReference type="STRING" id="1330018.A0A167H7J5"/>
<keyword evidence="2" id="KW-0808">Transferase</keyword>
<gene>
    <name evidence="2" type="ORF">CALVIDRAFT_489267</name>
</gene>
<evidence type="ECO:0000313" key="3">
    <source>
        <dbReference type="Proteomes" id="UP000076738"/>
    </source>
</evidence>
<evidence type="ECO:0000259" key="1">
    <source>
        <dbReference type="PROSITE" id="PS50011"/>
    </source>
</evidence>
<keyword evidence="2" id="KW-0418">Kinase</keyword>
<dbReference type="SUPFAM" id="SSF56112">
    <property type="entry name" value="Protein kinase-like (PK-like)"/>
    <property type="match status" value="1"/>
</dbReference>
<reference evidence="2 3" key="1">
    <citation type="journal article" date="2016" name="Mol. Biol. Evol.">
        <title>Comparative Genomics of Early-Diverging Mushroom-Forming Fungi Provides Insights into the Origins of Lignocellulose Decay Capabilities.</title>
        <authorList>
            <person name="Nagy L.G."/>
            <person name="Riley R."/>
            <person name="Tritt A."/>
            <person name="Adam C."/>
            <person name="Daum C."/>
            <person name="Floudas D."/>
            <person name="Sun H."/>
            <person name="Yadav J.S."/>
            <person name="Pangilinan J."/>
            <person name="Larsson K.H."/>
            <person name="Matsuura K."/>
            <person name="Barry K."/>
            <person name="Labutti K."/>
            <person name="Kuo R."/>
            <person name="Ohm R.A."/>
            <person name="Bhattacharya S.S."/>
            <person name="Shirouzu T."/>
            <person name="Yoshinaga Y."/>
            <person name="Martin F.M."/>
            <person name="Grigoriev I.V."/>
            <person name="Hibbett D.S."/>
        </authorList>
    </citation>
    <scope>NUCLEOTIDE SEQUENCE [LARGE SCALE GENOMIC DNA]</scope>
    <source>
        <strain evidence="2 3">TUFC12733</strain>
    </source>
</reference>
<accession>A0A167H7J5</accession>
<dbReference type="Gene3D" id="1.10.510.10">
    <property type="entry name" value="Transferase(Phosphotransferase) domain 1"/>
    <property type="match status" value="1"/>
</dbReference>
<dbReference type="OrthoDB" id="3030888at2759"/>
<proteinExistence type="predicted"/>
<dbReference type="EMBL" id="KV417325">
    <property type="protein sequence ID" value="KZO91327.1"/>
    <property type="molecule type" value="Genomic_DNA"/>
</dbReference>
<dbReference type="CDD" id="cd00180">
    <property type="entry name" value="PKc"/>
    <property type="match status" value="1"/>
</dbReference>
<dbReference type="GO" id="GO:0005524">
    <property type="term" value="F:ATP binding"/>
    <property type="evidence" value="ECO:0007669"/>
    <property type="project" value="InterPro"/>
</dbReference>
<dbReference type="InterPro" id="IPR051681">
    <property type="entry name" value="Ser/Thr_Kinases-Pseudokinases"/>
</dbReference>